<gene>
    <name evidence="2" type="ORF">LALA0_S02e08570g</name>
</gene>
<keyword evidence="3" id="KW-1185">Reference proteome</keyword>
<evidence type="ECO:0000313" key="2">
    <source>
        <dbReference type="EMBL" id="CEP61183.1"/>
    </source>
</evidence>
<dbReference type="GeneID" id="34684598"/>
<dbReference type="AlphaFoldDB" id="A0A0C7N6Y3"/>
<dbReference type="Proteomes" id="UP000054304">
    <property type="component" value="Unassembled WGS sequence"/>
</dbReference>
<dbReference type="RefSeq" id="XP_022627419.1">
    <property type="nucleotide sequence ID" value="XM_022773945.1"/>
</dbReference>
<evidence type="ECO:0000313" key="3">
    <source>
        <dbReference type="Proteomes" id="UP000054304"/>
    </source>
</evidence>
<dbReference type="STRING" id="1245769.A0A0C7N6Y3"/>
<organism evidence="2 3">
    <name type="scientific">Lachancea lanzarotensis</name>
    <dbReference type="NCBI Taxonomy" id="1245769"/>
    <lineage>
        <taxon>Eukaryota</taxon>
        <taxon>Fungi</taxon>
        <taxon>Dikarya</taxon>
        <taxon>Ascomycota</taxon>
        <taxon>Saccharomycotina</taxon>
        <taxon>Saccharomycetes</taxon>
        <taxon>Saccharomycetales</taxon>
        <taxon>Saccharomycetaceae</taxon>
        <taxon>Lachancea</taxon>
    </lineage>
</organism>
<dbReference type="GO" id="GO:2000221">
    <property type="term" value="P:negative regulation of pseudohyphal growth"/>
    <property type="evidence" value="ECO:0007669"/>
    <property type="project" value="EnsemblFungi"/>
</dbReference>
<feature type="coiled-coil region" evidence="1">
    <location>
        <begin position="284"/>
        <end position="311"/>
    </location>
</feature>
<dbReference type="GO" id="GO:0006279">
    <property type="term" value="P:premeiotic DNA replication"/>
    <property type="evidence" value="ECO:0007669"/>
    <property type="project" value="EnsemblFungi"/>
</dbReference>
<dbReference type="OrthoDB" id="21221at2759"/>
<dbReference type="GO" id="GO:0005737">
    <property type="term" value="C:cytoplasm"/>
    <property type="evidence" value="ECO:0007669"/>
    <property type="project" value="EnsemblFungi"/>
</dbReference>
<reference evidence="2 3" key="1">
    <citation type="submission" date="2014-12" db="EMBL/GenBank/DDBJ databases">
        <authorList>
            <person name="Neuveglise Cecile"/>
        </authorList>
    </citation>
    <scope>NUCLEOTIDE SEQUENCE [LARGE SCALE GENOMIC DNA]</scope>
    <source>
        <strain evidence="2 3">CBS 12615</strain>
    </source>
</reference>
<keyword evidence="1" id="KW-0175">Coiled coil</keyword>
<dbReference type="GO" id="GO:0036396">
    <property type="term" value="C:RNA N6-methyladenosine methyltransferase complex"/>
    <property type="evidence" value="ECO:0007669"/>
    <property type="project" value="EnsemblFungi"/>
</dbReference>
<name>A0A0C7N6Y3_9SACH</name>
<dbReference type="HOGENOM" id="CLU_067405_0_0_1"/>
<sequence>MENQQSTQQNRYSGYQINPDWTQMQSFDTSRGLDASLAKLTFNQSSYFGNPEAEQQVIGGHNASGYNSGANTQPGNFMSSRIMNPLTQGSDGSRGNMYWNMDQRDTKLGRENTSGTLTTNSIMDTSLSVKNSDYNTTYGSAENQETYESLQLELQVKETQIESLESEIQSLKQVFNQGLSLKQKNHNRAPSARQTDGGVLQMPTTLEAIFHKLSQTLAAKDKELKDTTLRLESLVTAASLNTTNSVTKLGRYDEEALAHKMVVRLENLTKENQDMAKMLGYGRSKEIYIEMELLKKENQELKRKLQEHDRPALKG</sequence>
<proteinExistence type="predicted"/>
<accession>A0A0C7N6Y3</accession>
<dbReference type="EMBL" id="LN736361">
    <property type="protein sequence ID" value="CEP61183.1"/>
    <property type="molecule type" value="Genomic_DNA"/>
</dbReference>
<protein>
    <submittedName>
        <fullName evidence="2">LALA0S02e08570g1_1</fullName>
    </submittedName>
</protein>
<feature type="coiled-coil region" evidence="1">
    <location>
        <begin position="147"/>
        <end position="174"/>
    </location>
</feature>
<evidence type="ECO:0000256" key="1">
    <source>
        <dbReference type="SAM" id="Coils"/>
    </source>
</evidence>
<dbReference type="GO" id="GO:0005730">
    <property type="term" value="C:nucleolus"/>
    <property type="evidence" value="ECO:0007669"/>
    <property type="project" value="EnsemblFungi"/>
</dbReference>